<evidence type="ECO:0000313" key="9">
    <source>
        <dbReference type="Proteomes" id="UP000677082"/>
    </source>
</evidence>
<evidence type="ECO:0000256" key="6">
    <source>
        <dbReference type="SAM" id="Phobius"/>
    </source>
</evidence>
<sequence>MRLSSKAKPGPAVLRRAVARNAKRLWLGTVLAGIYQISAAVVPILIGVIIDRAVETGRVIALVTWIAALVLLFVVQAVSYRFSARNLQRPSPRRATACGSRSPRRSCTRGSPGSTGRPATCSPCPAPTPTTRRTFWTTSPG</sequence>
<feature type="transmembrane region" description="Helical" evidence="6">
    <location>
        <begin position="62"/>
        <end position="84"/>
    </location>
</feature>
<dbReference type="Proteomes" id="UP000677082">
    <property type="component" value="Unassembled WGS sequence"/>
</dbReference>
<reference evidence="8 9" key="1">
    <citation type="submission" date="2021-03" db="EMBL/GenBank/DDBJ databases">
        <title>Whole genome shotgun sequence of Actinoplanes toevensis NBRC 105298.</title>
        <authorList>
            <person name="Komaki H."/>
            <person name="Tamura T."/>
        </authorList>
    </citation>
    <scope>NUCLEOTIDE SEQUENCE [LARGE SCALE GENOMIC DNA]</scope>
    <source>
        <strain evidence="8 9">NBRC 105298</strain>
    </source>
</reference>
<evidence type="ECO:0000256" key="1">
    <source>
        <dbReference type="ARBA" id="ARBA00004651"/>
    </source>
</evidence>
<dbReference type="GO" id="GO:0005524">
    <property type="term" value="F:ATP binding"/>
    <property type="evidence" value="ECO:0007669"/>
    <property type="project" value="InterPro"/>
</dbReference>
<dbReference type="SUPFAM" id="SSF90123">
    <property type="entry name" value="ABC transporter transmembrane region"/>
    <property type="match status" value="1"/>
</dbReference>
<keyword evidence="2 6" id="KW-0812">Transmembrane</keyword>
<comment type="subcellular location">
    <subcellularLocation>
        <location evidence="1">Cell membrane</location>
        <topology evidence="1">Multi-pass membrane protein</topology>
    </subcellularLocation>
</comment>
<proteinExistence type="predicted"/>
<dbReference type="InterPro" id="IPR036640">
    <property type="entry name" value="ABC1_TM_sf"/>
</dbReference>
<accession>A0A919T9T2</accession>
<dbReference type="InterPro" id="IPR011527">
    <property type="entry name" value="ABC1_TM_dom"/>
</dbReference>
<gene>
    <name evidence="8" type="ORF">Ato02nite_029000</name>
</gene>
<dbReference type="GO" id="GO:0005886">
    <property type="term" value="C:plasma membrane"/>
    <property type="evidence" value="ECO:0007669"/>
    <property type="project" value="UniProtKB-SubCell"/>
</dbReference>
<evidence type="ECO:0000256" key="5">
    <source>
        <dbReference type="SAM" id="MobiDB-lite"/>
    </source>
</evidence>
<dbReference type="PROSITE" id="PS50929">
    <property type="entry name" value="ABC_TM1F"/>
    <property type="match status" value="1"/>
</dbReference>
<dbReference type="EMBL" id="BOQN01000039">
    <property type="protein sequence ID" value="GIM91107.1"/>
    <property type="molecule type" value="Genomic_DNA"/>
</dbReference>
<feature type="region of interest" description="Disordered" evidence="5">
    <location>
        <begin position="87"/>
        <end position="141"/>
    </location>
</feature>
<feature type="domain" description="ABC transmembrane type-1" evidence="7">
    <location>
        <begin position="26"/>
        <end position="89"/>
    </location>
</feature>
<organism evidence="8 9">
    <name type="scientific">Paractinoplanes toevensis</name>
    <dbReference type="NCBI Taxonomy" id="571911"/>
    <lineage>
        <taxon>Bacteria</taxon>
        <taxon>Bacillati</taxon>
        <taxon>Actinomycetota</taxon>
        <taxon>Actinomycetes</taxon>
        <taxon>Micromonosporales</taxon>
        <taxon>Micromonosporaceae</taxon>
        <taxon>Paractinoplanes</taxon>
    </lineage>
</organism>
<name>A0A919T9T2_9ACTN</name>
<evidence type="ECO:0000256" key="2">
    <source>
        <dbReference type="ARBA" id="ARBA00022692"/>
    </source>
</evidence>
<feature type="compositionally biased region" description="Low complexity" evidence="5">
    <location>
        <begin position="118"/>
        <end position="141"/>
    </location>
</feature>
<evidence type="ECO:0000256" key="4">
    <source>
        <dbReference type="ARBA" id="ARBA00023136"/>
    </source>
</evidence>
<keyword evidence="4 6" id="KW-0472">Membrane</keyword>
<feature type="transmembrane region" description="Helical" evidence="6">
    <location>
        <begin position="25"/>
        <end position="50"/>
    </location>
</feature>
<dbReference type="Gene3D" id="1.20.1560.10">
    <property type="entry name" value="ABC transporter type 1, transmembrane domain"/>
    <property type="match status" value="1"/>
</dbReference>
<evidence type="ECO:0000259" key="7">
    <source>
        <dbReference type="PROSITE" id="PS50929"/>
    </source>
</evidence>
<keyword evidence="9" id="KW-1185">Reference proteome</keyword>
<comment type="caution">
    <text evidence="8">The sequence shown here is derived from an EMBL/GenBank/DDBJ whole genome shotgun (WGS) entry which is preliminary data.</text>
</comment>
<protein>
    <recommendedName>
        <fullName evidence="7">ABC transmembrane type-1 domain-containing protein</fullName>
    </recommendedName>
</protein>
<dbReference type="GO" id="GO:0140359">
    <property type="term" value="F:ABC-type transporter activity"/>
    <property type="evidence" value="ECO:0007669"/>
    <property type="project" value="InterPro"/>
</dbReference>
<dbReference type="AlphaFoldDB" id="A0A919T9T2"/>
<evidence type="ECO:0000256" key="3">
    <source>
        <dbReference type="ARBA" id="ARBA00022989"/>
    </source>
</evidence>
<evidence type="ECO:0000313" key="8">
    <source>
        <dbReference type="EMBL" id="GIM91107.1"/>
    </source>
</evidence>
<keyword evidence="3 6" id="KW-1133">Transmembrane helix</keyword>